<dbReference type="RefSeq" id="WP_267636139.1">
    <property type="nucleotide sequence ID" value="NZ_JAODIY010000004.1"/>
</dbReference>
<evidence type="ECO:0000256" key="1">
    <source>
        <dbReference type="ARBA" id="ARBA00010688"/>
    </source>
</evidence>
<protein>
    <submittedName>
        <fullName evidence="5">PfkB family carbohydrate kinase</fullName>
    </submittedName>
</protein>
<evidence type="ECO:0000313" key="6">
    <source>
        <dbReference type="Proteomes" id="UP001596414"/>
    </source>
</evidence>
<dbReference type="PANTHER" id="PTHR43320:SF2">
    <property type="entry name" value="2-DEHYDRO-3-DEOXYGLUCONOKINASE_2-DEHYDRO-3-DEOXYGALACTONOKINASE"/>
    <property type="match status" value="1"/>
</dbReference>
<dbReference type="InterPro" id="IPR011611">
    <property type="entry name" value="PfkB_dom"/>
</dbReference>
<feature type="domain" description="Carbohydrate kinase PfkB" evidence="4">
    <location>
        <begin position="1"/>
        <end position="295"/>
    </location>
</feature>
<proteinExistence type="inferred from homology"/>
<evidence type="ECO:0000256" key="2">
    <source>
        <dbReference type="ARBA" id="ARBA00022679"/>
    </source>
</evidence>
<gene>
    <name evidence="5" type="ORF">ACFQJ7_03680</name>
</gene>
<evidence type="ECO:0000256" key="3">
    <source>
        <dbReference type="ARBA" id="ARBA00022777"/>
    </source>
</evidence>
<dbReference type="InterPro" id="IPR029056">
    <property type="entry name" value="Ribokinase-like"/>
</dbReference>
<comment type="caution">
    <text evidence="5">The sequence shown here is derived from an EMBL/GenBank/DDBJ whole genome shotgun (WGS) entry which is preliminary data.</text>
</comment>
<accession>A0ABD5X3N7</accession>
<evidence type="ECO:0000259" key="4">
    <source>
        <dbReference type="Pfam" id="PF00294"/>
    </source>
</evidence>
<name>A0ABD5X3N7_9EURY</name>
<dbReference type="EMBL" id="JBHSZQ010000004">
    <property type="protein sequence ID" value="MFC7125139.1"/>
    <property type="molecule type" value="Genomic_DNA"/>
</dbReference>
<sequence length="321" mass="33937">MNELVTFGETPLRLSPPGKTRVESAGQMELFADGTESNVAVAASTLGTDALWVSKLPDTAVGKNVTRQITSTGVETSITWSDADHRQGISFREAAASPRESTYWHDRDRTALATTAPGDLPMEQIQEASVVYTSLSSAVLSEAATNTAEAMLRAGTGGGAVTAVELDYTPGLESANSYAHAFDQVKSEVDVLITSEEAVSDVLEETGSPRELTNTLSALYDLQIVVIRRDDGSAIALHDTPGTNVVHERSEIPSDSVDPTGEASAFTGGFLHELIQGSDTARAVTVGVACSVFAKTLSGPFLRVEPEEIEPIADEVVDHSQ</sequence>
<keyword evidence="2" id="KW-0808">Transferase</keyword>
<comment type="similarity">
    <text evidence="1">Belongs to the carbohydrate kinase PfkB family.</text>
</comment>
<dbReference type="InterPro" id="IPR052700">
    <property type="entry name" value="Carb_kinase_PfkB-like"/>
</dbReference>
<reference evidence="5 6" key="1">
    <citation type="journal article" date="2014" name="Int. J. Syst. Evol. Microbiol.">
        <title>Complete genome sequence of Corynebacterium casei LMG S-19264T (=DSM 44701T), isolated from a smear-ripened cheese.</title>
        <authorList>
            <consortium name="US DOE Joint Genome Institute (JGI-PGF)"/>
            <person name="Walter F."/>
            <person name="Albersmeier A."/>
            <person name="Kalinowski J."/>
            <person name="Ruckert C."/>
        </authorList>
    </citation>
    <scope>NUCLEOTIDE SEQUENCE [LARGE SCALE GENOMIC DNA]</scope>
    <source>
        <strain evidence="5 6">CGMCC 4.7215</strain>
    </source>
</reference>
<evidence type="ECO:0000313" key="5">
    <source>
        <dbReference type="EMBL" id="MFC7125139.1"/>
    </source>
</evidence>
<dbReference type="Gene3D" id="3.40.1190.20">
    <property type="match status" value="1"/>
</dbReference>
<dbReference type="GO" id="GO:0016301">
    <property type="term" value="F:kinase activity"/>
    <property type="evidence" value="ECO:0007669"/>
    <property type="project" value="UniProtKB-KW"/>
</dbReference>
<dbReference type="Proteomes" id="UP001596414">
    <property type="component" value="Unassembled WGS sequence"/>
</dbReference>
<dbReference type="PANTHER" id="PTHR43320">
    <property type="entry name" value="SUGAR KINASE"/>
    <property type="match status" value="1"/>
</dbReference>
<keyword evidence="3 5" id="KW-0418">Kinase</keyword>
<dbReference type="AlphaFoldDB" id="A0ABD5X3N7"/>
<dbReference type="SUPFAM" id="SSF53613">
    <property type="entry name" value="Ribokinase-like"/>
    <property type="match status" value="1"/>
</dbReference>
<dbReference type="Pfam" id="PF00294">
    <property type="entry name" value="PfkB"/>
    <property type="match status" value="1"/>
</dbReference>
<organism evidence="5 6">
    <name type="scientific">Halovenus rubra</name>
    <dbReference type="NCBI Taxonomy" id="869890"/>
    <lineage>
        <taxon>Archaea</taxon>
        <taxon>Methanobacteriati</taxon>
        <taxon>Methanobacteriota</taxon>
        <taxon>Stenosarchaea group</taxon>
        <taxon>Halobacteria</taxon>
        <taxon>Halobacteriales</taxon>
        <taxon>Haloarculaceae</taxon>
        <taxon>Halovenus</taxon>
    </lineage>
</organism>